<protein>
    <recommendedName>
        <fullName evidence="3">Four helix bundle protein</fullName>
    </recommendedName>
</protein>
<name>A0ABW5DCP8_9BACT</name>
<gene>
    <name evidence="1" type="ORF">ACFSSA_10815</name>
</gene>
<dbReference type="RefSeq" id="WP_386820458.1">
    <property type="nucleotide sequence ID" value="NZ_JBHUIT010000020.1"/>
</dbReference>
<organism evidence="1 2">
    <name type="scientific">Luteolibacter algae</name>
    <dbReference type="NCBI Taxonomy" id="454151"/>
    <lineage>
        <taxon>Bacteria</taxon>
        <taxon>Pseudomonadati</taxon>
        <taxon>Verrucomicrobiota</taxon>
        <taxon>Verrucomicrobiia</taxon>
        <taxon>Verrucomicrobiales</taxon>
        <taxon>Verrucomicrobiaceae</taxon>
        <taxon>Luteolibacter</taxon>
    </lineage>
</organism>
<evidence type="ECO:0000313" key="1">
    <source>
        <dbReference type="EMBL" id="MFD2257170.1"/>
    </source>
</evidence>
<reference evidence="2" key="1">
    <citation type="journal article" date="2019" name="Int. J. Syst. Evol. Microbiol.">
        <title>The Global Catalogue of Microorganisms (GCM) 10K type strain sequencing project: providing services to taxonomists for standard genome sequencing and annotation.</title>
        <authorList>
            <consortium name="The Broad Institute Genomics Platform"/>
            <consortium name="The Broad Institute Genome Sequencing Center for Infectious Disease"/>
            <person name="Wu L."/>
            <person name="Ma J."/>
        </authorList>
    </citation>
    <scope>NUCLEOTIDE SEQUENCE [LARGE SCALE GENOMIC DNA]</scope>
    <source>
        <strain evidence="2">CGMCC 4.7106</strain>
    </source>
</reference>
<evidence type="ECO:0000313" key="2">
    <source>
        <dbReference type="Proteomes" id="UP001597375"/>
    </source>
</evidence>
<dbReference type="Proteomes" id="UP001597375">
    <property type="component" value="Unassembled WGS sequence"/>
</dbReference>
<keyword evidence="2" id="KW-1185">Reference proteome</keyword>
<accession>A0ABW5DCP8</accession>
<sequence length="135" mass="15346">MRLYTSLSSELKRQIRAEAAILCPQIVKPSKSKGKYDEAVLYILTAHGVICSQARDLFSAGSVALKRDSSRGGNYVERSLKDIEIEMRIALDDLEPHLFLEYWNLESLPPDKLQHWLSMADSFAKDWSPSATLFR</sequence>
<proteinExistence type="predicted"/>
<comment type="caution">
    <text evidence="1">The sequence shown here is derived from an EMBL/GenBank/DDBJ whole genome shotgun (WGS) entry which is preliminary data.</text>
</comment>
<dbReference type="EMBL" id="JBHUIT010000020">
    <property type="protein sequence ID" value="MFD2257170.1"/>
    <property type="molecule type" value="Genomic_DNA"/>
</dbReference>
<evidence type="ECO:0008006" key="3">
    <source>
        <dbReference type="Google" id="ProtNLM"/>
    </source>
</evidence>